<organism evidence="1 2">
    <name type="scientific">Rhodnius prolixus</name>
    <name type="common">Triatomid bug</name>
    <dbReference type="NCBI Taxonomy" id="13249"/>
    <lineage>
        <taxon>Eukaryota</taxon>
        <taxon>Metazoa</taxon>
        <taxon>Ecdysozoa</taxon>
        <taxon>Arthropoda</taxon>
        <taxon>Hexapoda</taxon>
        <taxon>Insecta</taxon>
        <taxon>Pterygota</taxon>
        <taxon>Neoptera</taxon>
        <taxon>Paraneoptera</taxon>
        <taxon>Hemiptera</taxon>
        <taxon>Heteroptera</taxon>
        <taxon>Panheteroptera</taxon>
        <taxon>Cimicomorpha</taxon>
        <taxon>Reduviidae</taxon>
        <taxon>Triatominae</taxon>
        <taxon>Rhodnius</taxon>
    </lineage>
</organism>
<name>T1I827_RHOPR</name>
<dbReference type="VEuPathDB" id="VectorBase:RPRC012449"/>
<dbReference type="AlphaFoldDB" id="T1I827"/>
<dbReference type="Proteomes" id="UP000015103">
    <property type="component" value="Unassembled WGS sequence"/>
</dbReference>
<reference evidence="1" key="1">
    <citation type="submission" date="2015-05" db="UniProtKB">
        <authorList>
            <consortium name="EnsemblMetazoa"/>
        </authorList>
    </citation>
    <scope>IDENTIFICATION</scope>
</reference>
<dbReference type="HOGENOM" id="CLU_1621088_0_0_1"/>
<keyword evidence="2" id="KW-1185">Reference proteome</keyword>
<accession>T1I827</accession>
<proteinExistence type="predicted"/>
<dbReference type="EMBL" id="ACPB03012739">
    <property type="status" value="NOT_ANNOTATED_CDS"/>
    <property type="molecule type" value="Genomic_DNA"/>
</dbReference>
<dbReference type="STRING" id="13249.T1I827"/>
<dbReference type="Gene3D" id="2.60.120.290">
    <property type="entry name" value="Spermadhesin, CUB domain"/>
    <property type="match status" value="1"/>
</dbReference>
<dbReference type="SUPFAM" id="SSF49854">
    <property type="entry name" value="Spermadhesin, CUB domain"/>
    <property type="match status" value="1"/>
</dbReference>
<dbReference type="InParanoid" id="T1I827"/>
<sequence length="164" mass="18503">MIITVFIVIGYLTDCCLLREDVVRVHDGTGPLSPVIKFLCNQGANTEVISTKESLFIEFTSTSIWPGHGFKAVYHFVHKADLRQQFDQRFQDFKSILIVAQFVNSPIVEIDAEDFSACVVKHLGGDQAAVEMEFVDFQKLSVSKNPFYHCKYLASSPPKKNIQL</sequence>
<evidence type="ECO:0000313" key="1">
    <source>
        <dbReference type="EnsemblMetazoa" id="RPRC012449-PA"/>
    </source>
</evidence>
<dbReference type="InterPro" id="IPR035914">
    <property type="entry name" value="Sperma_CUB_dom_sf"/>
</dbReference>
<evidence type="ECO:0000313" key="2">
    <source>
        <dbReference type="Proteomes" id="UP000015103"/>
    </source>
</evidence>
<dbReference type="eggNOG" id="KOG4292">
    <property type="taxonomic scope" value="Eukaryota"/>
</dbReference>
<evidence type="ECO:0008006" key="3">
    <source>
        <dbReference type="Google" id="ProtNLM"/>
    </source>
</evidence>
<protein>
    <recommendedName>
        <fullName evidence="3">CUB domain-containing protein</fullName>
    </recommendedName>
</protein>
<dbReference type="EnsemblMetazoa" id="RPRC012449-RA">
    <property type="protein sequence ID" value="RPRC012449-PA"/>
    <property type="gene ID" value="RPRC012449"/>
</dbReference>